<protein>
    <submittedName>
        <fullName evidence="1">Uncharacterized protein</fullName>
    </submittedName>
</protein>
<comment type="caution">
    <text evidence="1">The sequence shown here is derived from an EMBL/GenBank/DDBJ whole genome shotgun (WGS) entry which is preliminary data.</text>
</comment>
<name>A0A402DD70_MICAE</name>
<proteinExistence type="predicted"/>
<evidence type="ECO:0000313" key="2">
    <source>
        <dbReference type="Proteomes" id="UP000289660"/>
    </source>
</evidence>
<evidence type="ECO:0000313" key="1">
    <source>
        <dbReference type="EMBL" id="GCE60140.1"/>
    </source>
</evidence>
<dbReference type="Proteomes" id="UP000289660">
    <property type="component" value="Unassembled WGS sequence"/>
</dbReference>
<dbReference type="AlphaFoldDB" id="A0A402DD70"/>
<dbReference type="EMBL" id="BIFY01000028">
    <property type="protein sequence ID" value="GCE60140.1"/>
    <property type="molecule type" value="Genomic_DNA"/>
</dbReference>
<sequence>MLIFNSKAVVERRGFRPKISDDWNQSFSVAIKKVIDCILVTKREHLTFVTPKSGFYVKLF</sequence>
<gene>
    <name evidence="1" type="ORF">MiAbB_02060</name>
</gene>
<organism evidence="1 2">
    <name type="scientific">Microcystis aeruginosa NIES-4285</name>
    <dbReference type="NCBI Taxonomy" id="2497681"/>
    <lineage>
        <taxon>Bacteria</taxon>
        <taxon>Bacillati</taxon>
        <taxon>Cyanobacteriota</taxon>
        <taxon>Cyanophyceae</taxon>
        <taxon>Oscillatoriophycideae</taxon>
        <taxon>Chroococcales</taxon>
        <taxon>Microcystaceae</taxon>
        <taxon>Microcystis</taxon>
    </lineage>
</organism>
<reference evidence="2" key="1">
    <citation type="submission" date="2018-12" db="EMBL/GenBank/DDBJ databases">
        <title>Genome sequence of Microcystis aeruginosa NIES-4285.</title>
        <authorList>
            <person name="Tanabe Y."/>
        </authorList>
    </citation>
    <scope>NUCLEOTIDE SEQUENCE [LARGE SCALE GENOMIC DNA]</scope>
    <source>
        <strain evidence="2">NIES-4285</strain>
    </source>
</reference>
<accession>A0A402DD70</accession>